<evidence type="ECO:0000256" key="1">
    <source>
        <dbReference type="ARBA" id="ARBA00008834"/>
    </source>
</evidence>
<keyword evidence="8" id="KW-0961">Cell wall biogenesis/degradation</keyword>
<dbReference type="OrthoDB" id="1546079at2759"/>
<keyword evidence="5 11" id="KW-0378">Hydrolase</keyword>
<name>I2G0M9_USTHO</name>
<evidence type="ECO:0000256" key="7">
    <source>
        <dbReference type="ARBA" id="ARBA00023295"/>
    </source>
</evidence>
<dbReference type="PROSITE" id="PS00502">
    <property type="entry name" value="POLYGALACTURONASE"/>
    <property type="match status" value="1"/>
</dbReference>
<dbReference type="SUPFAM" id="SSF51126">
    <property type="entry name" value="Pectin lyase-like"/>
    <property type="match status" value="1"/>
</dbReference>
<dbReference type="SMART" id="SM00710">
    <property type="entry name" value="PbH1"/>
    <property type="match status" value="5"/>
</dbReference>
<reference evidence="13 14" key="1">
    <citation type="journal article" date="2012" name="Plant Cell">
        <title>Genome comparison of barley and maize smut fungi reveals targeted loss of RNA silencing components and species-specific presence of transposable elements.</title>
        <authorList>
            <person name="Laurie J.D."/>
            <person name="Ali S."/>
            <person name="Linning R."/>
            <person name="Mannhaupt G."/>
            <person name="Wong P."/>
            <person name="Gueldener U."/>
            <person name="Muensterkoetter M."/>
            <person name="Moore R."/>
            <person name="Kahmann R."/>
            <person name="Bakkeren G."/>
            <person name="Schirawski J."/>
        </authorList>
    </citation>
    <scope>NUCLEOTIDE SEQUENCE [LARGE SCALE GENOMIC DNA]</scope>
    <source>
        <strain evidence="14">Uh4875-4</strain>
    </source>
</reference>
<comment type="similarity">
    <text evidence="1 11">Belongs to the glycosyl hydrolase 28 family.</text>
</comment>
<dbReference type="InterPro" id="IPR012334">
    <property type="entry name" value="Pectin_lyas_fold"/>
</dbReference>
<dbReference type="HOGENOM" id="CLU_040116_0_0_1"/>
<dbReference type="GO" id="GO:0005576">
    <property type="term" value="C:extracellular region"/>
    <property type="evidence" value="ECO:0007669"/>
    <property type="project" value="TreeGrafter"/>
</dbReference>
<dbReference type="Gene3D" id="2.160.20.10">
    <property type="entry name" value="Single-stranded right-handed beta-helix, Pectin lyase-like"/>
    <property type="match status" value="1"/>
</dbReference>
<dbReference type="Proteomes" id="UP000006174">
    <property type="component" value="Unassembled WGS sequence"/>
</dbReference>
<evidence type="ECO:0000313" key="13">
    <source>
        <dbReference type="EMBL" id="CCF52722.1"/>
    </source>
</evidence>
<dbReference type="InterPro" id="IPR011050">
    <property type="entry name" value="Pectin_lyase_fold/virulence"/>
</dbReference>
<comment type="caution">
    <text evidence="13">The sequence shown here is derived from an EMBL/GenBank/DDBJ whole genome shotgun (WGS) entry which is preliminary data.</text>
</comment>
<evidence type="ECO:0000256" key="12">
    <source>
        <dbReference type="SAM" id="SignalP"/>
    </source>
</evidence>
<dbReference type="InterPro" id="IPR050434">
    <property type="entry name" value="Glycosyl_hydrlase_28"/>
</dbReference>
<evidence type="ECO:0000256" key="6">
    <source>
        <dbReference type="ARBA" id="ARBA00023157"/>
    </source>
</evidence>
<feature type="chain" id="PRO_5003659332" description="endo-polygalacturonase" evidence="12">
    <location>
        <begin position="17"/>
        <end position="359"/>
    </location>
</feature>
<sequence length="359" mass="36978">MIQLPLLAIIATAVVAGSVFGSSCTFTDAASAKAGKTSCSTITLFNVKVPAGQTLDLTGLKSGTKVIFAGTTTFGYAEWEGPLISVSGDQIGITGASGSLIDGGGSRWWDTKGSNGGKTKPKFFFAHSLSNSKISMVNVKNTPVQGFSINGCTNLKLDGVRIDNSAGDAGKLGRNTDAFNVGSSKGISITGAVVHNQDDCLAVNSGTDILFSGGYCSGGHGLSIGSVGGRKDNAVDGVAIENSQVVQSDNGVRIKTVEGATGWVNNVTYANIKISGITKYGIDIQQDYLNGGPTGQPTNGIKVTNINMKGVTGTVDWSATPVYLLCGKGSCTTWKWTDVSISGGRRSRGCMNYPSPARC</sequence>
<feature type="signal peptide" evidence="12">
    <location>
        <begin position="1"/>
        <end position="16"/>
    </location>
</feature>
<evidence type="ECO:0000313" key="14">
    <source>
        <dbReference type="Proteomes" id="UP000006174"/>
    </source>
</evidence>
<dbReference type="PANTHER" id="PTHR31884:SF1">
    <property type="entry name" value="POLYGALACTURONASE"/>
    <property type="match status" value="1"/>
</dbReference>
<dbReference type="InterPro" id="IPR000743">
    <property type="entry name" value="Glyco_hydro_28"/>
</dbReference>
<dbReference type="Pfam" id="PF00295">
    <property type="entry name" value="Glyco_hydro_28"/>
    <property type="match status" value="1"/>
</dbReference>
<dbReference type="GO" id="GO:0004650">
    <property type="term" value="F:polygalacturonase activity"/>
    <property type="evidence" value="ECO:0007669"/>
    <property type="project" value="UniProtKB-EC"/>
</dbReference>
<evidence type="ECO:0000256" key="9">
    <source>
        <dbReference type="ARBA" id="ARBA00034074"/>
    </source>
</evidence>
<dbReference type="OMA" id="WTGNSIT"/>
<evidence type="ECO:0000256" key="10">
    <source>
        <dbReference type="PROSITE-ProRule" id="PRU10052"/>
    </source>
</evidence>
<comment type="catalytic activity">
    <reaction evidence="9">
        <text>(1,4-alpha-D-galacturonosyl)n+m + H2O = (1,4-alpha-D-galacturonosyl)n + (1,4-alpha-D-galacturonosyl)m.</text>
        <dbReference type="EC" id="3.2.1.15"/>
    </reaction>
</comment>
<evidence type="ECO:0000256" key="2">
    <source>
        <dbReference type="ARBA" id="ARBA00012736"/>
    </source>
</evidence>
<gene>
    <name evidence="13" type="ORF">UHOR_04037</name>
</gene>
<evidence type="ECO:0000256" key="11">
    <source>
        <dbReference type="RuleBase" id="RU361169"/>
    </source>
</evidence>
<keyword evidence="14" id="KW-1185">Reference proteome</keyword>
<dbReference type="PANTHER" id="PTHR31884">
    <property type="entry name" value="POLYGALACTURONASE"/>
    <property type="match status" value="1"/>
</dbReference>
<keyword evidence="3 12" id="KW-0732">Signal</keyword>
<dbReference type="GO" id="GO:0045490">
    <property type="term" value="P:pectin catabolic process"/>
    <property type="evidence" value="ECO:0007669"/>
    <property type="project" value="UniProtKB-ARBA"/>
</dbReference>
<dbReference type="GO" id="GO:0071555">
    <property type="term" value="P:cell wall organization"/>
    <property type="evidence" value="ECO:0007669"/>
    <property type="project" value="UniProtKB-KW"/>
</dbReference>
<dbReference type="FunFam" id="2.160.20.10:FF:000002">
    <property type="entry name" value="Endopolygalacturonase D"/>
    <property type="match status" value="1"/>
</dbReference>
<evidence type="ECO:0000256" key="5">
    <source>
        <dbReference type="ARBA" id="ARBA00022801"/>
    </source>
</evidence>
<keyword evidence="4" id="KW-0677">Repeat</keyword>
<dbReference type="eggNOG" id="ENOG502QTAW">
    <property type="taxonomic scope" value="Eukaryota"/>
</dbReference>
<accession>I2G0M9</accession>
<evidence type="ECO:0000256" key="8">
    <source>
        <dbReference type="ARBA" id="ARBA00023316"/>
    </source>
</evidence>
<protein>
    <recommendedName>
        <fullName evidence="2">endo-polygalacturonase</fullName>
        <ecNumber evidence="2">3.2.1.15</ecNumber>
    </recommendedName>
</protein>
<dbReference type="InterPro" id="IPR006626">
    <property type="entry name" value="PbH1"/>
</dbReference>
<evidence type="ECO:0000256" key="3">
    <source>
        <dbReference type="ARBA" id="ARBA00022729"/>
    </source>
</evidence>
<keyword evidence="6" id="KW-1015">Disulfide bond</keyword>
<evidence type="ECO:0000256" key="4">
    <source>
        <dbReference type="ARBA" id="ARBA00022737"/>
    </source>
</evidence>
<keyword evidence="7 11" id="KW-0326">Glycosidase</keyword>
<dbReference type="EC" id="3.2.1.15" evidence="2"/>
<proteinExistence type="inferred from homology"/>
<organism evidence="13 14">
    <name type="scientific">Ustilago hordei</name>
    <name type="common">Barley covered smut fungus</name>
    <dbReference type="NCBI Taxonomy" id="120017"/>
    <lineage>
        <taxon>Eukaryota</taxon>
        <taxon>Fungi</taxon>
        <taxon>Dikarya</taxon>
        <taxon>Basidiomycota</taxon>
        <taxon>Ustilaginomycotina</taxon>
        <taxon>Ustilaginomycetes</taxon>
        <taxon>Ustilaginales</taxon>
        <taxon>Ustilaginaceae</taxon>
        <taxon>Ustilago</taxon>
    </lineage>
</organism>
<dbReference type="AlphaFoldDB" id="I2G0M9"/>
<dbReference type="STRING" id="1128400.I2G0M9"/>
<feature type="active site" evidence="10">
    <location>
        <position position="220"/>
    </location>
</feature>
<dbReference type="EMBL" id="CAGI01000177">
    <property type="protein sequence ID" value="CCF52722.1"/>
    <property type="molecule type" value="Genomic_DNA"/>
</dbReference>